<dbReference type="PANTHER" id="PTHR31860">
    <property type="entry name" value="HEAT-INDUCIBLE TRANSCRIPTION REPRESSOR (DUF639)-RELATED"/>
    <property type="match status" value="1"/>
</dbReference>
<name>L1I985_GUITC</name>
<feature type="compositionally biased region" description="Polar residues" evidence="1">
    <location>
        <begin position="280"/>
        <end position="300"/>
    </location>
</feature>
<dbReference type="GeneID" id="17289199"/>
<dbReference type="PaxDb" id="55529-EKX32469"/>
<dbReference type="EMBL" id="JH993188">
    <property type="protein sequence ID" value="EKX32469.1"/>
    <property type="molecule type" value="Genomic_DNA"/>
</dbReference>
<gene>
    <name evidence="2" type="ORF">GUITHDRAFT_166704</name>
</gene>
<sequence>MMSTKRDGLKTWWMQFEQMKQLSSLMGLSMQQLIDEYLSSQSYYIHAQKKLEFEEYAMFRACKQIPDLLRLCPRLFFELMDVSALMEGNTQLRSRSSFVRVAPLLQQLAGTAGVAGIVFDELVSDCESKEELTLDRFEKYVDALYKAEFDCNYADQWSVIKEQCGLESEQCILHTPYAADCSQFPPAVGSLYLSADHIVFQDPVLHNRRVISLQSVIDVRRVAVELNQARLLLSHLPGFGLLAKGGNLSIVAAVARLAGFKSGGGEGTDLTPLRKKPTRSNESSSNDLGNSSPVSCSSGLLKNEACSSSKREVMFGDSSSDNGMPSPGEEFAGETGYESSNADTDNDSGAHLAGEKQEAGGAGGQKGFMGLSAIQFRWHGGGLAKFQFVELSGLLCATWMKHLKELLIAHKMARERYERSDFPIPIHTVFESGRLPWLPAFVAENIIRARALESVLGREVSSLFLCSLNSSCLESNGVCPLIEELYSSFQAAERYRKAEEEGKTLDIFNFKTLDQNLVKLDELSLGIYDTLKSLDHLCSWRQPLLSSAALAACLAVFHYDALSMLIPGAFITFSGKVALRGCMRHLFPAISSGWRRTAVIEAASTTMKEQAVVASATGCSYSITRDNLQRLKGRGSEEEEEGTNFAEYKESSAEELISHRKQEEDFSLERMPSQMSGRNMGSPATRGWFSRIGDQVASVRKLRQNMKKALRENFVEVERQLQVGLQMGREKTQKLSQLQNTIQQVNRILAKLAILYSWEHPRQSMCFCVLVASTGTALAVTPARWIFLCLVIGKFVPGDMMQKRLKGLSLFLARKYLDPPETINEL</sequence>
<evidence type="ECO:0000256" key="1">
    <source>
        <dbReference type="SAM" id="MobiDB-lite"/>
    </source>
</evidence>
<dbReference type="EnsemblProtists" id="EKX32469">
    <property type="protein sequence ID" value="EKX32469"/>
    <property type="gene ID" value="GUITHDRAFT_166704"/>
</dbReference>
<dbReference type="RefSeq" id="XP_005819449.1">
    <property type="nucleotide sequence ID" value="XM_005819392.1"/>
</dbReference>
<feature type="region of interest" description="Disordered" evidence="1">
    <location>
        <begin position="312"/>
        <end position="361"/>
    </location>
</feature>
<accession>L1I985</accession>
<organism evidence="2">
    <name type="scientific">Guillardia theta (strain CCMP2712)</name>
    <name type="common">Cryptophyte</name>
    <dbReference type="NCBI Taxonomy" id="905079"/>
    <lineage>
        <taxon>Eukaryota</taxon>
        <taxon>Cryptophyceae</taxon>
        <taxon>Pyrenomonadales</taxon>
        <taxon>Geminigeraceae</taxon>
        <taxon>Guillardia</taxon>
    </lineage>
</organism>
<evidence type="ECO:0000313" key="3">
    <source>
        <dbReference type="EnsemblProtists" id="EKX32469"/>
    </source>
</evidence>
<keyword evidence="4" id="KW-1185">Reference proteome</keyword>
<dbReference type="HOGENOM" id="CLU_343056_0_0_1"/>
<reference evidence="4" key="2">
    <citation type="submission" date="2012-11" db="EMBL/GenBank/DDBJ databases">
        <authorList>
            <person name="Kuo A."/>
            <person name="Curtis B.A."/>
            <person name="Tanifuji G."/>
            <person name="Burki F."/>
            <person name="Gruber A."/>
            <person name="Irimia M."/>
            <person name="Maruyama S."/>
            <person name="Arias M.C."/>
            <person name="Ball S.G."/>
            <person name="Gile G.H."/>
            <person name="Hirakawa Y."/>
            <person name="Hopkins J.F."/>
            <person name="Rensing S.A."/>
            <person name="Schmutz J."/>
            <person name="Symeonidi A."/>
            <person name="Elias M."/>
            <person name="Eveleigh R.J."/>
            <person name="Herman E.K."/>
            <person name="Klute M.J."/>
            <person name="Nakayama T."/>
            <person name="Obornik M."/>
            <person name="Reyes-Prieto A."/>
            <person name="Armbrust E.V."/>
            <person name="Aves S.J."/>
            <person name="Beiko R.G."/>
            <person name="Coutinho P."/>
            <person name="Dacks J.B."/>
            <person name="Durnford D.G."/>
            <person name="Fast N.M."/>
            <person name="Green B.R."/>
            <person name="Grisdale C."/>
            <person name="Hempe F."/>
            <person name="Henrissat B."/>
            <person name="Hoppner M.P."/>
            <person name="Ishida K.-I."/>
            <person name="Kim E."/>
            <person name="Koreny L."/>
            <person name="Kroth P.G."/>
            <person name="Liu Y."/>
            <person name="Malik S.-B."/>
            <person name="Maier U.G."/>
            <person name="McRose D."/>
            <person name="Mock T."/>
            <person name="Neilson J.A."/>
            <person name="Onodera N.T."/>
            <person name="Poole A.M."/>
            <person name="Pritham E.J."/>
            <person name="Richards T.A."/>
            <person name="Rocap G."/>
            <person name="Roy S.W."/>
            <person name="Sarai C."/>
            <person name="Schaack S."/>
            <person name="Shirato S."/>
            <person name="Slamovits C.H."/>
            <person name="Spencer D.F."/>
            <person name="Suzuki S."/>
            <person name="Worden A.Z."/>
            <person name="Zauner S."/>
            <person name="Barry K."/>
            <person name="Bell C."/>
            <person name="Bharti A.K."/>
            <person name="Crow J.A."/>
            <person name="Grimwood J."/>
            <person name="Kramer R."/>
            <person name="Lindquist E."/>
            <person name="Lucas S."/>
            <person name="Salamov A."/>
            <person name="McFadden G.I."/>
            <person name="Lane C.E."/>
            <person name="Keeling P.J."/>
            <person name="Gray M.W."/>
            <person name="Grigoriev I.V."/>
            <person name="Archibald J.M."/>
        </authorList>
    </citation>
    <scope>NUCLEOTIDE SEQUENCE</scope>
    <source>
        <strain evidence="4">CCMP2712</strain>
    </source>
</reference>
<protein>
    <submittedName>
        <fullName evidence="2 3">Uncharacterized protein</fullName>
    </submittedName>
</protein>
<dbReference type="KEGG" id="gtt:GUITHDRAFT_166704"/>
<evidence type="ECO:0000313" key="4">
    <source>
        <dbReference type="Proteomes" id="UP000011087"/>
    </source>
</evidence>
<feature type="region of interest" description="Disordered" evidence="1">
    <location>
        <begin position="632"/>
        <end position="651"/>
    </location>
</feature>
<feature type="region of interest" description="Disordered" evidence="1">
    <location>
        <begin position="265"/>
        <end position="300"/>
    </location>
</feature>
<dbReference type="AlphaFoldDB" id="L1I985"/>
<dbReference type="PANTHER" id="PTHR31860:SF6">
    <property type="entry name" value="HEAT-INDUCIBLE TRANSCRIPTION REPRESSOR (DUF639)"/>
    <property type="match status" value="1"/>
</dbReference>
<proteinExistence type="predicted"/>
<evidence type="ECO:0000313" key="2">
    <source>
        <dbReference type="EMBL" id="EKX32469.1"/>
    </source>
</evidence>
<dbReference type="Proteomes" id="UP000011087">
    <property type="component" value="Unassembled WGS sequence"/>
</dbReference>
<reference evidence="2 4" key="1">
    <citation type="journal article" date="2012" name="Nature">
        <title>Algal genomes reveal evolutionary mosaicism and the fate of nucleomorphs.</title>
        <authorList>
            <consortium name="DOE Joint Genome Institute"/>
            <person name="Curtis B.A."/>
            <person name="Tanifuji G."/>
            <person name="Burki F."/>
            <person name="Gruber A."/>
            <person name="Irimia M."/>
            <person name="Maruyama S."/>
            <person name="Arias M.C."/>
            <person name="Ball S.G."/>
            <person name="Gile G.H."/>
            <person name="Hirakawa Y."/>
            <person name="Hopkins J.F."/>
            <person name="Kuo A."/>
            <person name="Rensing S.A."/>
            <person name="Schmutz J."/>
            <person name="Symeonidi A."/>
            <person name="Elias M."/>
            <person name="Eveleigh R.J."/>
            <person name="Herman E.K."/>
            <person name="Klute M.J."/>
            <person name="Nakayama T."/>
            <person name="Obornik M."/>
            <person name="Reyes-Prieto A."/>
            <person name="Armbrust E.V."/>
            <person name="Aves S.J."/>
            <person name="Beiko R.G."/>
            <person name="Coutinho P."/>
            <person name="Dacks J.B."/>
            <person name="Durnford D.G."/>
            <person name="Fast N.M."/>
            <person name="Green B.R."/>
            <person name="Grisdale C.J."/>
            <person name="Hempel F."/>
            <person name="Henrissat B."/>
            <person name="Hoppner M.P."/>
            <person name="Ishida K."/>
            <person name="Kim E."/>
            <person name="Koreny L."/>
            <person name="Kroth P.G."/>
            <person name="Liu Y."/>
            <person name="Malik S.B."/>
            <person name="Maier U.G."/>
            <person name="McRose D."/>
            <person name="Mock T."/>
            <person name="Neilson J.A."/>
            <person name="Onodera N.T."/>
            <person name="Poole A.M."/>
            <person name="Pritham E.J."/>
            <person name="Richards T.A."/>
            <person name="Rocap G."/>
            <person name="Roy S.W."/>
            <person name="Sarai C."/>
            <person name="Schaack S."/>
            <person name="Shirato S."/>
            <person name="Slamovits C.H."/>
            <person name="Spencer D.F."/>
            <person name="Suzuki S."/>
            <person name="Worden A.Z."/>
            <person name="Zauner S."/>
            <person name="Barry K."/>
            <person name="Bell C."/>
            <person name="Bharti A.K."/>
            <person name="Crow J.A."/>
            <person name="Grimwood J."/>
            <person name="Kramer R."/>
            <person name="Lindquist E."/>
            <person name="Lucas S."/>
            <person name="Salamov A."/>
            <person name="McFadden G.I."/>
            <person name="Lane C.E."/>
            <person name="Keeling P.J."/>
            <person name="Gray M.W."/>
            <person name="Grigoriev I.V."/>
            <person name="Archibald J.M."/>
        </authorList>
    </citation>
    <scope>NUCLEOTIDE SEQUENCE</scope>
    <source>
        <strain evidence="2 4">CCMP2712</strain>
    </source>
</reference>
<reference evidence="3" key="3">
    <citation type="submission" date="2016-03" db="UniProtKB">
        <authorList>
            <consortium name="EnsemblProtists"/>
        </authorList>
    </citation>
    <scope>IDENTIFICATION</scope>
</reference>